<dbReference type="PRINTS" id="PR00705">
    <property type="entry name" value="PAPAIN"/>
</dbReference>
<dbReference type="InterPro" id="IPR013201">
    <property type="entry name" value="Prot_inhib_I29"/>
</dbReference>
<evidence type="ECO:0000256" key="4">
    <source>
        <dbReference type="ARBA" id="ARBA00022807"/>
    </source>
</evidence>
<dbReference type="InterPro" id="IPR013128">
    <property type="entry name" value="Peptidase_C1A"/>
</dbReference>
<dbReference type="InterPro" id="IPR000169">
    <property type="entry name" value="Pept_cys_AS"/>
</dbReference>
<feature type="domain" description="Peptidase C1A papain C-terminal" evidence="7">
    <location>
        <begin position="113"/>
        <end position="319"/>
    </location>
</feature>
<feature type="domain" description="Cathepsin propeptide inhibitor" evidence="8">
    <location>
        <begin position="24"/>
        <end position="81"/>
    </location>
</feature>
<evidence type="ECO:0000313" key="9">
    <source>
        <dbReference type="EMBL" id="KAK0424886.1"/>
    </source>
</evidence>
<dbReference type="Pfam" id="PF00112">
    <property type="entry name" value="Peptidase_C1"/>
    <property type="match status" value="1"/>
</dbReference>
<dbReference type="Proteomes" id="UP001175271">
    <property type="component" value="Unassembled WGS sequence"/>
</dbReference>
<dbReference type="InterPro" id="IPR000668">
    <property type="entry name" value="Peptidase_C1A_C"/>
</dbReference>
<dbReference type="InterPro" id="IPR039417">
    <property type="entry name" value="Peptidase_C1A_papain-like"/>
</dbReference>
<dbReference type="EMBL" id="JAUCMV010000001">
    <property type="protein sequence ID" value="KAK0424969.1"/>
    <property type="molecule type" value="Genomic_DNA"/>
</dbReference>
<dbReference type="Pfam" id="PF08246">
    <property type="entry name" value="Inhibitor_I29"/>
    <property type="match status" value="1"/>
</dbReference>
<keyword evidence="4" id="KW-0788">Thiol protease</keyword>
<dbReference type="SUPFAM" id="SSF54001">
    <property type="entry name" value="Cysteine proteinases"/>
    <property type="match status" value="1"/>
</dbReference>
<keyword evidence="11" id="KW-1185">Reference proteome</keyword>
<evidence type="ECO:0000256" key="2">
    <source>
        <dbReference type="ARBA" id="ARBA00022670"/>
    </source>
</evidence>
<dbReference type="PANTHER" id="PTHR12411">
    <property type="entry name" value="CYSTEINE PROTEASE FAMILY C1-RELATED"/>
    <property type="match status" value="1"/>
</dbReference>
<protein>
    <submittedName>
        <fullName evidence="9">Uncharacterized protein</fullName>
    </submittedName>
</protein>
<reference evidence="9" key="1">
    <citation type="submission" date="2023-06" db="EMBL/GenBank/DDBJ databases">
        <title>Genomic analysis of the entomopathogenic nematode Steinernema hermaphroditum.</title>
        <authorList>
            <person name="Schwarz E.M."/>
            <person name="Heppert J.K."/>
            <person name="Baniya A."/>
            <person name="Schwartz H.T."/>
            <person name="Tan C.-H."/>
            <person name="Antoshechkin I."/>
            <person name="Sternberg P.W."/>
            <person name="Goodrich-Blair H."/>
            <person name="Dillman A.R."/>
        </authorList>
    </citation>
    <scope>NUCLEOTIDE SEQUENCE</scope>
    <source>
        <strain evidence="9">PS9179</strain>
        <tissue evidence="9">Whole animal</tissue>
    </source>
</reference>
<evidence type="ECO:0000313" key="11">
    <source>
        <dbReference type="Proteomes" id="UP001175271"/>
    </source>
</evidence>
<dbReference type="FunFam" id="3.90.70.10:FF:000103">
    <property type="entry name" value="Hypothetical LOC496748"/>
    <property type="match status" value="1"/>
</dbReference>
<dbReference type="GO" id="GO:0008234">
    <property type="term" value="F:cysteine-type peptidase activity"/>
    <property type="evidence" value="ECO:0007669"/>
    <property type="project" value="UniProtKB-KW"/>
</dbReference>
<evidence type="ECO:0000256" key="1">
    <source>
        <dbReference type="ARBA" id="ARBA00008455"/>
    </source>
</evidence>
<dbReference type="EMBL" id="JAUCMV010000001">
    <property type="protein sequence ID" value="KAK0424886.1"/>
    <property type="molecule type" value="Genomic_DNA"/>
</dbReference>
<evidence type="ECO:0000259" key="7">
    <source>
        <dbReference type="SMART" id="SM00645"/>
    </source>
</evidence>
<dbReference type="SMART" id="SM00645">
    <property type="entry name" value="Pept_C1"/>
    <property type="match status" value="1"/>
</dbReference>
<sequence>MFLLLLLPLLASALSPLSQERFLWESFVRRHQKVYATPQEEARRFAVFVDNLRLLEERAAREQGSAVFGVDAFADVSRDEFRSSRLMDQKVLTRKTALASKEVPAQAYELGDLPATFDWRQHHAVTAVKDQEACGSCWAFSTAANIESVFAVKMGKLLSLSEQQIVDCATDQDGCGGGWPIQAMAGWEAWNDYAYHGVDGRCRFKRTDVVVQISDAVALSHDEQKIAAYLVHHGGVSVAFNAADSIMGYTSGIVKLSAEACNPKTPDHAVLLVGYGSEEGVPFWIVKNSWGAAWGENGFFRIFRGANTCGIADNAVSAVVA</sequence>
<dbReference type="InterPro" id="IPR025661">
    <property type="entry name" value="Pept_asp_AS"/>
</dbReference>
<evidence type="ECO:0000313" key="10">
    <source>
        <dbReference type="EMBL" id="KAK0424969.1"/>
    </source>
</evidence>
<proteinExistence type="inferred from homology"/>
<organism evidence="9 11">
    <name type="scientific">Steinernema hermaphroditum</name>
    <dbReference type="NCBI Taxonomy" id="289476"/>
    <lineage>
        <taxon>Eukaryota</taxon>
        <taxon>Metazoa</taxon>
        <taxon>Ecdysozoa</taxon>
        <taxon>Nematoda</taxon>
        <taxon>Chromadorea</taxon>
        <taxon>Rhabditida</taxon>
        <taxon>Tylenchina</taxon>
        <taxon>Panagrolaimomorpha</taxon>
        <taxon>Strongyloidoidea</taxon>
        <taxon>Steinernematidae</taxon>
        <taxon>Steinernema</taxon>
    </lineage>
</organism>
<keyword evidence="6" id="KW-1015">Disulfide bond</keyword>
<evidence type="ECO:0000256" key="5">
    <source>
        <dbReference type="ARBA" id="ARBA00023145"/>
    </source>
</evidence>
<dbReference type="AlphaFoldDB" id="A0AA39IJU8"/>
<dbReference type="PROSITE" id="PS00640">
    <property type="entry name" value="THIOL_PROTEASE_ASN"/>
    <property type="match status" value="1"/>
</dbReference>
<dbReference type="CDD" id="cd02248">
    <property type="entry name" value="Peptidase_C1A"/>
    <property type="match status" value="1"/>
</dbReference>
<keyword evidence="3" id="KW-0378">Hydrolase</keyword>
<dbReference type="SMART" id="SM00848">
    <property type="entry name" value="Inhibitor_I29"/>
    <property type="match status" value="1"/>
</dbReference>
<accession>A0AA39IJU8</accession>
<evidence type="ECO:0000259" key="8">
    <source>
        <dbReference type="SMART" id="SM00848"/>
    </source>
</evidence>
<name>A0AA39IJU8_9BILA</name>
<dbReference type="PROSITE" id="PS00139">
    <property type="entry name" value="THIOL_PROTEASE_CYS"/>
    <property type="match status" value="1"/>
</dbReference>
<keyword evidence="2" id="KW-0645">Protease</keyword>
<comment type="caution">
    <text evidence="9">The sequence shown here is derived from an EMBL/GenBank/DDBJ whole genome shotgun (WGS) entry which is preliminary data.</text>
</comment>
<gene>
    <name evidence="9" type="ORF">QR680_008906</name>
    <name evidence="10" type="ORF">QR680_008954</name>
</gene>
<comment type="similarity">
    <text evidence="1">Belongs to the peptidase C1 family.</text>
</comment>
<evidence type="ECO:0000256" key="6">
    <source>
        <dbReference type="ARBA" id="ARBA00023157"/>
    </source>
</evidence>
<evidence type="ECO:0000256" key="3">
    <source>
        <dbReference type="ARBA" id="ARBA00022801"/>
    </source>
</evidence>
<dbReference type="GO" id="GO:0006508">
    <property type="term" value="P:proteolysis"/>
    <property type="evidence" value="ECO:0007669"/>
    <property type="project" value="UniProtKB-KW"/>
</dbReference>
<keyword evidence="5" id="KW-0865">Zymogen</keyword>
<dbReference type="InterPro" id="IPR038765">
    <property type="entry name" value="Papain-like_cys_pep_sf"/>
</dbReference>
<dbReference type="Gene3D" id="3.90.70.10">
    <property type="entry name" value="Cysteine proteinases"/>
    <property type="match status" value="1"/>
</dbReference>